<feature type="non-terminal residue" evidence="1">
    <location>
        <position position="1"/>
    </location>
</feature>
<evidence type="ECO:0008006" key="3">
    <source>
        <dbReference type="Google" id="ProtNLM"/>
    </source>
</evidence>
<organism evidence="1 2">
    <name type="scientific">Mucuna pruriens</name>
    <name type="common">Velvet bean</name>
    <name type="synonym">Dolichos pruriens</name>
    <dbReference type="NCBI Taxonomy" id="157652"/>
    <lineage>
        <taxon>Eukaryota</taxon>
        <taxon>Viridiplantae</taxon>
        <taxon>Streptophyta</taxon>
        <taxon>Embryophyta</taxon>
        <taxon>Tracheophyta</taxon>
        <taxon>Spermatophyta</taxon>
        <taxon>Magnoliopsida</taxon>
        <taxon>eudicotyledons</taxon>
        <taxon>Gunneridae</taxon>
        <taxon>Pentapetalae</taxon>
        <taxon>rosids</taxon>
        <taxon>fabids</taxon>
        <taxon>Fabales</taxon>
        <taxon>Fabaceae</taxon>
        <taxon>Papilionoideae</taxon>
        <taxon>50 kb inversion clade</taxon>
        <taxon>NPAAA clade</taxon>
        <taxon>indigoferoid/millettioid clade</taxon>
        <taxon>Phaseoleae</taxon>
        <taxon>Mucuna</taxon>
    </lineage>
</organism>
<dbReference type="Proteomes" id="UP000257109">
    <property type="component" value="Unassembled WGS sequence"/>
</dbReference>
<dbReference type="EMBL" id="QJKJ01001598">
    <property type="protein sequence ID" value="RDY06853.1"/>
    <property type="molecule type" value="Genomic_DNA"/>
</dbReference>
<gene>
    <name evidence="1" type="ORF">CR513_09100</name>
</gene>
<evidence type="ECO:0000313" key="1">
    <source>
        <dbReference type="EMBL" id="RDY06853.1"/>
    </source>
</evidence>
<proteinExistence type="predicted"/>
<dbReference type="AlphaFoldDB" id="A0A371HVQ5"/>
<dbReference type="PANTHER" id="PTHR33240:SF17">
    <property type="entry name" value="EUKARYOTIC PEPTIDE CHAIN RELEASE FACTOR GTP-BINDING SUBUNIT-LIKE"/>
    <property type="match status" value="1"/>
</dbReference>
<dbReference type="OrthoDB" id="1434300at2759"/>
<name>A0A371HVQ5_MUCPR</name>
<keyword evidence="2" id="KW-1185">Reference proteome</keyword>
<accession>A0A371HVQ5</accession>
<protein>
    <recommendedName>
        <fullName evidence="3">Retroviral aspartyl protease</fullName>
    </recommendedName>
</protein>
<sequence length="107" mass="11859">MVISVVAEDFRIERVLIDQGSSAYILYGLRTEEWVSRGEKVPIRGTVELDTVFGEGSNAKMIPVLYTVVEVEASYNIIMGQPTLNRLKAIVSTYHLCMKYPMSGGVG</sequence>
<evidence type="ECO:0000313" key="2">
    <source>
        <dbReference type="Proteomes" id="UP000257109"/>
    </source>
</evidence>
<dbReference type="PANTHER" id="PTHR33240">
    <property type="entry name" value="OS08G0508500 PROTEIN"/>
    <property type="match status" value="1"/>
</dbReference>
<reference evidence="1" key="1">
    <citation type="submission" date="2018-05" db="EMBL/GenBank/DDBJ databases">
        <title>Draft genome of Mucuna pruriens seed.</title>
        <authorList>
            <person name="Nnadi N.E."/>
            <person name="Vos R."/>
            <person name="Hasami M.H."/>
            <person name="Devisetty U.K."/>
            <person name="Aguiy J.C."/>
        </authorList>
    </citation>
    <scope>NUCLEOTIDE SEQUENCE [LARGE SCALE GENOMIC DNA]</scope>
    <source>
        <strain evidence="1">JCA_2017</strain>
    </source>
</reference>
<comment type="caution">
    <text evidence="1">The sequence shown here is derived from an EMBL/GenBank/DDBJ whole genome shotgun (WGS) entry which is preliminary data.</text>
</comment>